<comment type="subcellular location">
    <subcellularLocation>
        <location evidence="1">Secreted</location>
    </subcellularLocation>
</comment>
<evidence type="ECO:0000256" key="4">
    <source>
        <dbReference type="ARBA" id="ARBA00023157"/>
    </source>
</evidence>
<evidence type="ECO:0000256" key="1">
    <source>
        <dbReference type="ARBA" id="ARBA00004613"/>
    </source>
</evidence>
<feature type="chain" id="PRO_5021440167" evidence="5">
    <location>
        <begin position="23"/>
        <end position="83"/>
    </location>
</feature>
<dbReference type="GO" id="GO:0005576">
    <property type="term" value="C:extracellular region"/>
    <property type="evidence" value="ECO:0007669"/>
    <property type="project" value="UniProtKB-SubCell"/>
</dbReference>
<dbReference type="CDD" id="cd12960">
    <property type="entry name" value="Spider_toxin"/>
    <property type="match status" value="1"/>
</dbReference>
<evidence type="ECO:0000256" key="5">
    <source>
        <dbReference type="SAM" id="SignalP"/>
    </source>
</evidence>
<keyword evidence="5" id="KW-0732">Signal</keyword>
<keyword evidence="2" id="KW-0964">Secreted</keyword>
<dbReference type="InterPro" id="IPR004169">
    <property type="entry name" value="Spidertoxin"/>
</dbReference>
<keyword evidence="3" id="KW-0960">Knottin</keyword>
<dbReference type="AlphaFoldDB" id="A0A4Y5UGM4"/>
<dbReference type="EMBL" id="MH754582">
    <property type="protein sequence ID" value="QDC23117.1"/>
    <property type="molecule type" value="mRNA"/>
</dbReference>
<proteinExistence type="evidence at transcript level"/>
<name>A0A4Y5UGM4_CUPSA</name>
<reference evidence="6" key="1">
    <citation type="journal article" date="2019" name="Toxins">
        <title>The dual prey-inactivation strategy of spiders-in-depth venomic analysis of Cupiennius salei.</title>
        <authorList>
            <person name="Kuhn-Nentwig L."/>
            <person name="Langenegger N."/>
            <person name="Heller M."/>
            <person name="Koua D."/>
            <person name="Nentwig W."/>
        </authorList>
    </citation>
    <scope>NUCLEOTIDE SEQUENCE</scope>
    <source>
        <tissue evidence="6">Venom gland</tissue>
    </source>
</reference>
<dbReference type="GO" id="GO:0008200">
    <property type="term" value="F:ion channel inhibitor activity"/>
    <property type="evidence" value="ECO:0007669"/>
    <property type="project" value="InterPro"/>
</dbReference>
<evidence type="ECO:0000313" key="6">
    <source>
        <dbReference type="EMBL" id="QDC23117.1"/>
    </source>
</evidence>
<evidence type="ECO:0000256" key="3">
    <source>
        <dbReference type="ARBA" id="ARBA00022854"/>
    </source>
</evidence>
<organism evidence="6">
    <name type="scientific">Cupiennius salei</name>
    <name type="common">American wandering spider</name>
    <dbReference type="NCBI Taxonomy" id="6928"/>
    <lineage>
        <taxon>Eukaryota</taxon>
        <taxon>Metazoa</taxon>
        <taxon>Ecdysozoa</taxon>
        <taxon>Arthropoda</taxon>
        <taxon>Chelicerata</taxon>
        <taxon>Arachnida</taxon>
        <taxon>Araneae</taxon>
        <taxon>Araneomorphae</taxon>
        <taxon>Entelegynae</taxon>
        <taxon>Lycosoidea</taxon>
        <taxon>Ctenidae</taxon>
        <taxon>Cupiennius</taxon>
    </lineage>
</organism>
<feature type="signal peptide" evidence="5">
    <location>
        <begin position="1"/>
        <end position="22"/>
    </location>
</feature>
<protein>
    <submittedName>
        <fullName evidence="6">Toxin 36 isoform b</fullName>
    </submittedName>
</protein>
<dbReference type="SUPFAM" id="SSF57059">
    <property type="entry name" value="omega toxin-like"/>
    <property type="match status" value="1"/>
</dbReference>
<keyword evidence="4" id="KW-1015">Disulfide bond</keyword>
<accession>A0A4Y5UGM4</accession>
<sequence length="83" mass="9101" precursor="true">MRLLIPILMVVVAFIAVIGVHATAYSNENFENDPEGNRSCAEAYQTCDSIPCCNERSCVCNWLGKECKCKKSLGELIDTLLGS</sequence>
<dbReference type="Pfam" id="PF02819">
    <property type="entry name" value="Toxin_9"/>
    <property type="match status" value="1"/>
</dbReference>
<evidence type="ECO:0000256" key="2">
    <source>
        <dbReference type="ARBA" id="ARBA00022525"/>
    </source>
</evidence>
<dbReference type="Gene3D" id="4.10.40.10">
    <property type="match status" value="1"/>
</dbReference>